<evidence type="ECO:0000313" key="2">
    <source>
        <dbReference type="Proteomes" id="UP000195321"/>
    </source>
</evidence>
<dbReference type="AlphaFoldDB" id="A0A1Y3MI74"/>
<proteinExistence type="predicted"/>
<dbReference type="Proteomes" id="UP000195321">
    <property type="component" value="Unassembled WGS sequence"/>
</dbReference>
<name>A0A1Y3MI74_9BACI</name>
<dbReference type="RefSeq" id="WP_016115039.1">
    <property type="nucleotide sequence ID" value="NZ_CP189809.1"/>
</dbReference>
<accession>A0A1Y3MI74</accession>
<dbReference type="Gene3D" id="2.40.40.60">
    <property type="match status" value="1"/>
</dbReference>
<dbReference type="EMBL" id="MWPX01000002">
    <property type="protein sequence ID" value="OUM50138.1"/>
    <property type="molecule type" value="Genomic_DNA"/>
</dbReference>
<evidence type="ECO:0008006" key="3">
    <source>
        <dbReference type="Google" id="ProtNLM"/>
    </source>
</evidence>
<sequence length="226" mass="26325">MRKIISFFILIVLIVTSLSACSSSEENKRPANGMIMIGDEQFTLPIFERYKENIEEKEVFEVKTGIFGENKVLIIDESTARAMIKDRILRKNDMNNRYGYTSIKKLPEIPKGASLLFAHEEEKHITSIDLNSKEIPVSYDSDAWIGNSRDYKSQRYLIVAKKDVYRKIKADETKLQIIHFKKLLGYERPKMSTDNTLITEYLKIKRQVKDFHKLISVKFVTFEDEG</sequence>
<comment type="caution">
    <text evidence="1">The sequence shown here is derived from an EMBL/GenBank/DDBJ whole genome shotgun (WGS) entry which is preliminary data.</text>
</comment>
<dbReference type="Pfam" id="PF17294">
    <property type="entry name" value="Lipoprotein_22"/>
    <property type="match status" value="1"/>
</dbReference>
<organism evidence="1 2">
    <name type="scientific">Bacillus pseudomycoides</name>
    <dbReference type="NCBI Taxonomy" id="64104"/>
    <lineage>
        <taxon>Bacteria</taxon>
        <taxon>Bacillati</taxon>
        <taxon>Bacillota</taxon>
        <taxon>Bacilli</taxon>
        <taxon>Bacillales</taxon>
        <taxon>Bacillaceae</taxon>
        <taxon>Bacillus</taxon>
        <taxon>Bacillus cereus group</taxon>
    </lineage>
</organism>
<reference evidence="1 2" key="1">
    <citation type="submission" date="2017-02" db="EMBL/GenBank/DDBJ databases">
        <title>Bacillus pseudomycoides isolate FSL K6-0042.</title>
        <authorList>
            <person name="Kovac J."/>
        </authorList>
    </citation>
    <scope>NUCLEOTIDE SEQUENCE [LARGE SCALE GENOMIC DNA]</scope>
    <source>
        <strain evidence="1 2">FSL K6-0042</strain>
    </source>
</reference>
<dbReference type="PROSITE" id="PS51257">
    <property type="entry name" value="PROKAR_LIPOPROTEIN"/>
    <property type="match status" value="1"/>
</dbReference>
<protein>
    <recommendedName>
        <fullName evidence="3">Lipoprotein</fullName>
    </recommendedName>
</protein>
<evidence type="ECO:0000313" key="1">
    <source>
        <dbReference type="EMBL" id="OUM50138.1"/>
    </source>
</evidence>
<gene>
    <name evidence="1" type="ORF">BW425_03340</name>
</gene>
<dbReference type="InterPro" id="IPR035253">
    <property type="entry name" value="Lipoprotein_22_bac"/>
</dbReference>